<dbReference type="PANTHER" id="PTHR36842:SF1">
    <property type="entry name" value="PROTEIN TOLB"/>
    <property type="match status" value="1"/>
</dbReference>
<dbReference type="EMBL" id="PGVE01000008">
    <property type="protein sequence ID" value="PLS09715.1"/>
    <property type="molecule type" value="Genomic_DNA"/>
</dbReference>
<evidence type="ECO:0000313" key="3">
    <source>
        <dbReference type="Proteomes" id="UP000234950"/>
    </source>
</evidence>
<name>A0A2N5HW11_9BACI</name>
<dbReference type="SUPFAM" id="SSF82171">
    <property type="entry name" value="DPP6 N-terminal domain-like"/>
    <property type="match status" value="1"/>
</dbReference>
<evidence type="ECO:0000313" key="2">
    <source>
        <dbReference type="EMBL" id="PLS09715.1"/>
    </source>
</evidence>
<keyword evidence="1" id="KW-1133">Transmembrane helix</keyword>
<evidence type="ECO:0000256" key="1">
    <source>
        <dbReference type="SAM" id="Phobius"/>
    </source>
</evidence>
<protein>
    <submittedName>
        <fullName evidence="2">Translocation protein TolB</fullName>
    </submittedName>
</protein>
<dbReference type="Gene3D" id="2.120.10.30">
    <property type="entry name" value="TolB, C-terminal domain"/>
    <property type="match status" value="2"/>
</dbReference>
<proteinExistence type="predicted"/>
<comment type="caution">
    <text evidence="2">The sequence shown here is derived from an EMBL/GenBank/DDBJ whole genome shotgun (WGS) entry which is preliminary data.</text>
</comment>
<keyword evidence="1" id="KW-0812">Transmembrane</keyword>
<keyword evidence="3" id="KW-1185">Reference proteome</keyword>
<dbReference type="AlphaFoldDB" id="A0A2N5HW11"/>
<accession>A0A2N5HW11</accession>
<feature type="transmembrane region" description="Helical" evidence="1">
    <location>
        <begin position="82"/>
        <end position="99"/>
    </location>
</feature>
<reference evidence="2 3" key="1">
    <citation type="submission" date="2017-11" db="EMBL/GenBank/DDBJ databases">
        <title>Comparitive Functional Genomics of Dry Heat Resistant strains isolated from the Viking Spacecraft.</title>
        <authorList>
            <person name="Seuylemezian A."/>
            <person name="Cooper K."/>
            <person name="Vaishampayan P."/>
        </authorList>
    </citation>
    <scope>NUCLEOTIDE SEQUENCE [LARGE SCALE GENOMIC DNA]</scope>
    <source>
        <strain evidence="2 3">V32-6</strain>
    </source>
</reference>
<gene>
    <name evidence="2" type="ORF">CVD27_00720</name>
</gene>
<keyword evidence="1" id="KW-0472">Membrane</keyword>
<sequence>MTPYWLVNHFSVLFHLLKDWFFHAPNGSIPLLFYPIQAILNTFIFLYLKLQFLFAHYQYLFLILFILYTLNSKGGFSLIKNLLLSILFVIIIPTCHTAYAQNTSKELKAAFIRHHNLWTKTGDKEQQVTFEGRISYPKWSHDGNWIAYLKRTKKDGTFELWLYNSKMNNHFQVRSNVENNFQWSPRDNRISFIINKRLYVLTLDPAIPFLISEIAENIENFSWLPDGHSLLVSRKESKQLQSNLILSQITFRTNKPIVRQFYTVPVNEGEYYVSTSPFKWSYDQKWLSFLLLPTASLSADSNTLCLLSRNGQVFQRTADMLNEVEWFQWAPSKNTLGYVKGIGREANLNKQVEVVNFPSLNKELVTPNGYVDRDLSWKNNEVIYVSRAKEDTKADLINRPLPCIYQINMTSGQQKQVTFPAEQESDFAPRFIDDTLLWIRTNKYSASIFLLENQTDVKWIKIINVASNYYDRWNWDEVFSLYRGR</sequence>
<feature type="transmembrane region" description="Helical" evidence="1">
    <location>
        <begin position="54"/>
        <end position="70"/>
    </location>
</feature>
<organism evidence="2 3">
    <name type="scientific">Neobacillus cucumis</name>
    <dbReference type="NCBI Taxonomy" id="1740721"/>
    <lineage>
        <taxon>Bacteria</taxon>
        <taxon>Bacillati</taxon>
        <taxon>Bacillota</taxon>
        <taxon>Bacilli</taxon>
        <taxon>Bacillales</taxon>
        <taxon>Bacillaceae</taxon>
        <taxon>Neobacillus</taxon>
    </lineage>
</organism>
<dbReference type="Proteomes" id="UP000234950">
    <property type="component" value="Unassembled WGS sequence"/>
</dbReference>
<dbReference type="PANTHER" id="PTHR36842">
    <property type="entry name" value="PROTEIN TOLB HOMOLOG"/>
    <property type="match status" value="1"/>
</dbReference>
<dbReference type="InterPro" id="IPR011042">
    <property type="entry name" value="6-blade_b-propeller_TolB-like"/>
</dbReference>